<comment type="caution">
    <text evidence="2">The sequence shown here is derived from an EMBL/GenBank/DDBJ whole genome shotgun (WGS) entry which is preliminary data.</text>
</comment>
<keyword evidence="3" id="KW-1185">Reference proteome</keyword>
<dbReference type="CDD" id="cd04301">
    <property type="entry name" value="NAT_SF"/>
    <property type="match status" value="1"/>
</dbReference>
<sequence>MAEITFRTLTGEALEAALDDLAGLRITVFHEWPYLYEGDRDYERRYLSKFAASKGAVIIGAYDGDRLVGAATAAPLADHFDDFAEPFEKKGLRADDFFYFGESVLLPDYRGRGIGVRFFEEREKAARAEGFNRIVFCGVIRPEDHPMRPADYVPLDRFWRNRGYEKMDGVVCDFPWRDIGDEEETRKPMQFWTRTLPDGA</sequence>
<accession>A0ABT4VRI1</accession>
<dbReference type="SUPFAM" id="SSF55729">
    <property type="entry name" value="Acyl-CoA N-acyltransferases (Nat)"/>
    <property type="match status" value="1"/>
</dbReference>
<evidence type="ECO:0000313" key="3">
    <source>
        <dbReference type="Proteomes" id="UP001148313"/>
    </source>
</evidence>
<organism evidence="2 3">
    <name type="scientific">Hoeflea poritis</name>
    <dbReference type="NCBI Taxonomy" id="2993659"/>
    <lineage>
        <taxon>Bacteria</taxon>
        <taxon>Pseudomonadati</taxon>
        <taxon>Pseudomonadota</taxon>
        <taxon>Alphaproteobacteria</taxon>
        <taxon>Hyphomicrobiales</taxon>
        <taxon>Rhizobiaceae</taxon>
        <taxon>Hoeflea</taxon>
    </lineage>
</organism>
<feature type="domain" description="N-acetyltransferase" evidence="1">
    <location>
        <begin position="4"/>
        <end position="190"/>
    </location>
</feature>
<proteinExistence type="predicted"/>
<dbReference type="InterPro" id="IPR016181">
    <property type="entry name" value="Acyl_CoA_acyltransferase"/>
</dbReference>
<dbReference type="EMBL" id="JAPJZH010000012">
    <property type="protein sequence ID" value="MDA4847271.1"/>
    <property type="molecule type" value="Genomic_DNA"/>
</dbReference>
<dbReference type="Pfam" id="PF00583">
    <property type="entry name" value="Acetyltransf_1"/>
    <property type="match status" value="1"/>
</dbReference>
<evidence type="ECO:0000313" key="2">
    <source>
        <dbReference type="EMBL" id="MDA4847271.1"/>
    </source>
</evidence>
<protein>
    <submittedName>
        <fullName evidence="2">GNAT family N-acetyltransferase</fullName>
    </submittedName>
</protein>
<dbReference type="PROSITE" id="PS51186">
    <property type="entry name" value="GNAT"/>
    <property type="match status" value="1"/>
</dbReference>
<name>A0ABT4VRI1_9HYPH</name>
<evidence type="ECO:0000259" key="1">
    <source>
        <dbReference type="PROSITE" id="PS51186"/>
    </source>
</evidence>
<dbReference type="InterPro" id="IPR000182">
    <property type="entry name" value="GNAT_dom"/>
</dbReference>
<dbReference type="Gene3D" id="3.40.630.30">
    <property type="match status" value="1"/>
</dbReference>
<reference evidence="2" key="1">
    <citation type="submission" date="2022-11" db="EMBL/GenBank/DDBJ databases">
        <title>Hoeflea poritis sp. nov., isolated from scleractinian coral Porites lutea.</title>
        <authorList>
            <person name="Zhang G."/>
            <person name="Wei Q."/>
            <person name="Cai L."/>
        </authorList>
    </citation>
    <scope>NUCLEOTIDE SEQUENCE</scope>
    <source>
        <strain evidence="2">E7-10</strain>
    </source>
</reference>
<gene>
    <name evidence="2" type="ORF">OOZ53_18065</name>
</gene>
<dbReference type="RefSeq" id="WP_271091090.1">
    <property type="nucleotide sequence ID" value="NZ_JAPJZH010000012.1"/>
</dbReference>
<dbReference type="Proteomes" id="UP001148313">
    <property type="component" value="Unassembled WGS sequence"/>
</dbReference>